<dbReference type="EMBL" id="JACVVK020000183">
    <property type="protein sequence ID" value="KAK7486133.1"/>
    <property type="molecule type" value="Genomic_DNA"/>
</dbReference>
<name>A0ABD0KG29_9CAEN</name>
<evidence type="ECO:0000313" key="1">
    <source>
        <dbReference type="EMBL" id="KAK7486133.1"/>
    </source>
</evidence>
<organism evidence="1 2">
    <name type="scientific">Batillaria attramentaria</name>
    <dbReference type="NCBI Taxonomy" id="370345"/>
    <lineage>
        <taxon>Eukaryota</taxon>
        <taxon>Metazoa</taxon>
        <taxon>Spiralia</taxon>
        <taxon>Lophotrochozoa</taxon>
        <taxon>Mollusca</taxon>
        <taxon>Gastropoda</taxon>
        <taxon>Caenogastropoda</taxon>
        <taxon>Sorbeoconcha</taxon>
        <taxon>Cerithioidea</taxon>
        <taxon>Batillariidae</taxon>
        <taxon>Batillaria</taxon>
    </lineage>
</organism>
<comment type="caution">
    <text evidence="1">The sequence shown here is derived from an EMBL/GenBank/DDBJ whole genome shotgun (WGS) entry which is preliminary data.</text>
</comment>
<proteinExistence type="predicted"/>
<keyword evidence="2" id="KW-1185">Reference proteome</keyword>
<sequence>QRVRWLKGMCLMCDRSRYINDAVPRIPDGAVGPWGLWSGKTFSANVWHTVNTRAAGFLKHRHHFKRIPARQIRSSISNSPAPQNTAAPLIDDFYTIAPIRGNWFWRQSGWRDRAAVHSSFFCC</sequence>
<feature type="non-terminal residue" evidence="1">
    <location>
        <position position="1"/>
    </location>
</feature>
<evidence type="ECO:0000313" key="2">
    <source>
        <dbReference type="Proteomes" id="UP001519460"/>
    </source>
</evidence>
<accession>A0ABD0KG29</accession>
<dbReference type="Proteomes" id="UP001519460">
    <property type="component" value="Unassembled WGS sequence"/>
</dbReference>
<protein>
    <submittedName>
        <fullName evidence="1">Uncharacterized protein</fullName>
    </submittedName>
</protein>
<reference evidence="1 2" key="1">
    <citation type="journal article" date="2023" name="Sci. Data">
        <title>Genome assembly of the Korean intertidal mud-creeper Batillaria attramentaria.</title>
        <authorList>
            <person name="Patra A.K."/>
            <person name="Ho P.T."/>
            <person name="Jun S."/>
            <person name="Lee S.J."/>
            <person name="Kim Y."/>
            <person name="Won Y.J."/>
        </authorList>
    </citation>
    <scope>NUCLEOTIDE SEQUENCE [LARGE SCALE GENOMIC DNA]</scope>
    <source>
        <strain evidence="1">Wonlab-2016</strain>
    </source>
</reference>
<gene>
    <name evidence="1" type="ORF">BaRGS_00022599</name>
</gene>
<dbReference type="AlphaFoldDB" id="A0ABD0KG29"/>